<dbReference type="EMBL" id="BGPR01027317">
    <property type="protein sequence ID" value="GBN97731.1"/>
    <property type="molecule type" value="Genomic_DNA"/>
</dbReference>
<accession>A0A4Y2TBV6</accession>
<name>A0A4Y2TBV6_ARAVE</name>
<organism evidence="2 3">
    <name type="scientific">Araneus ventricosus</name>
    <name type="common">Orbweaver spider</name>
    <name type="synonym">Epeira ventricosa</name>
    <dbReference type="NCBI Taxonomy" id="182803"/>
    <lineage>
        <taxon>Eukaryota</taxon>
        <taxon>Metazoa</taxon>
        <taxon>Ecdysozoa</taxon>
        <taxon>Arthropoda</taxon>
        <taxon>Chelicerata</taxon>
        <taxon>Arachnida</taxon>
        <taxon>Araneae</taxon>
        <taxon>Araneomorphae</taxon>
        <taxon>Entelegynae</taxon>
        <taxon>Araneoidea</taxon>
        <taxon>Araneidae</taxon>
        <taxon>Araneus</taxon>
    </lineage>
</organism>
<protein>
    <submittedName>
        <fullName evidence="2">Uncharacterized protein</fullName>
    </submittedName>
</protein>
<evidence type="ECO:0000313" key="3">
    <source>
        <dbReference type="Proteomes" id="UP000499080"/>
    </source>
</evidence>
<evidence type="ECO:0000256" key="1">
    <source>
        <dbReference type="SAM" id="MobiDB-lite"/>
    </source>
</evidence>
<comment type="caution">
    <text evidence="2">The sequence shown here is derived from an EMBL/GenBank/DDBJ whole genome shotgun (WGS) entry which is preliminary data.</text>
</comment>
<reference evidence="2 3" key="1">
    <citation type="journal article" date="2019" name="Sci. Rep.">
        <title>Orb-weaving spider Araneus ventricosus genome elucidates the spidroin gene catalogue.</title>
        <authorList>
            <person name="Kono N."/>
            <person name="Nakamura H."/>
            <person name="Ohtoshi R."/>
            <person name="Moran D.A.P."/>
            <person name="Shinohara A."/>
            <person name="Yoshida Y."/>
            <person name="Fujiwara M."/>
            <person name="Mori M."/>
            <person name="Tomita M."/>
            <person name="Arakawa K."/>
        </authorList>
    </citation>
    <scope>NUCLEOTIDE SEQUENCE [LARGE SCALE GENOMIC DNA]</scope>
</reference>
<keyword evidence="3" id="KW-1185">Reference proteome</keyword>
<evidence type="ECO:0000313" key="2">
    <source>
        <dbReference type="EMBL" id="GBN97731.1"/>
    </source>
</evidence>
<dbReference type="Proteomes" id="UP000499080">
    <property type="component" value="Unassembled WGS sequence"/>
</dbReference>
<proteinExistence type="predicted"/>
<gene>
    <name evidence="2" type="ORF">AVEN_268162_1</name>
</gene>
<feature type="region of interest" description="Disordered" evidence="1">
    <location>
        <begin position="1"/>
        <end position="37"/>
    </location>
</feature>
<sequence>MSISQTNYFVTEIPRQKEAGPSGESRPLQDDHVRIQRLSPNSKKIRRVWGLFAPNHAWWPSNPPLGEILEVCASSVSRPPHPDRGVIPKYHSYLPKPRTLI</sequence>
<dbReference type="AlphaFoldDB" id="A0A4Y2TBV6"/>